<proteinExistence type="predicted"/>
<keyword evidence="2" id="KW-1185">Reference proteome</keyword>
<evidence type="ECO:0000313" key="2">
    <source>
        <dbReference type="Proteomes" id="UP001652445"/>
    </source>
</evidence>
<sequence length="103" mass="12061">MIQFGSLDYAELRFHQMRATVEIRDKQWIDVELHLELEEGMVLPDDFTELTALIFCTYAGEIAQIVPQDEGRDCEYQFTADEKAQLIHYYEQNVKPKLLSMVS</sequence>
<dbReference type="Proteomes" id="UP001652445">
    <property type="component" value="Unassembled WGS sequence"/>
</dbReference>
<dbReference type="EMBL" id="JAOQIO010000124">
    <property type="protein sequence ID" value="MCU6797944.1"/>
    <property type="molecule type" value="Genomic_DNA"/>
</dbReference>
<name>A0ABT2UTG0_9BACL</name>
<comment type="caution">
    <text evidence="1">The sequence shown here is derived from an EMBL/GenBank/DDBJ whole genome shotgun (WGS) entry which is preliminary data.</text>
</comment>
<protein>
    <recommendedName>
        <fullName evidence="3">Phage protein</fullName>
    </recommendedName>
</protein>
<evidence type="ECO:0000313" key="1">
    <source>
        <dbReference type="EMBL" id="MCU6797944.1"/>
    </source>
</evidence>
<accession>A0ABT2UTG0</accession>
<reference evidence="1 2" key="1">
    <citation type="submission" date="2022-09" db="EMBL/GenBank/DDBJ databases">
        <authorList>
            <person name="Han X.L."/>
            <person name="Wang Q."/>
            <person name="Lu T."/>
        </authorList>
    </citation>
    <scope>NUCLEOTIDE SEQUENCE [LARGE SCALE GENOMIC DNA]</scope>
    <source>
        <strain evidence="1 2">WQ 127069</strain>
    </source>
</reference>
<dbReference type="RefSeq" id="WP_076228582.1">
    <property type="nucleotide sequence ID" value="NZ_JAOQIO010000124.1"/>
</dbReference>
<gene>
    <name evidence="1" type="ORF">OB236_38050</name>
</gene>
<evidence type="ECO:0008006" key="3">
    <source>
        <dbReference type="Google" id="ProtNLM"/>
    </source>
</evidence>
<organism evidence="1 2">
    <name type="scientific">Paenibacillus baimaensis</name>
    <dbReference type="NCBI Taxonomy" id="2982185"/>
    <lineage>
        <taxon>Bacteria</taxon>
        <taxon>Bacillati</taxon>
        <taxon>Bacillota</taxon>
        <taxon>Bacilli</taxon>
        <taxon>Bacillales</taxon>
        <taxon>Paenibacillaceae</taxon>
        <taxon>Paenibacillus</taxon>
    </lineage>
</organism>